<dbReference type="InterPro" id="IPR044746">
    <property type="entry name" value="ABCC_6TM_D1"/>
</dbReference>
<evidence type="ECO:0000256" key="1">
    <source>
        <dbReference type="ARBA" id="ARBA00004127"/>
    </source>
</evidence>
<evidence type="ECO:0000256" key="8">
    <source>
        <dbReference type="ARBA" id="ARBA00023136"/>
    </source>
</evidence>
<feature type="transmembrane region" description="Helical" evidence="9">
    <location>
        <begin position="203"/>
        <end position="226"/>
    </location>
</feature>
<keyword evidence="3 9" id="KW-0812">Transmembrane</keyword>
<keyword evidence="7 9" id="KW-1133">Transmembrane helix</keyword>
<reference evidence="11 12" key="1">
    <citation type="journal article" date="2014" name="Genome Biol. Evol.">
        <title>The secreted proteins of Achlya hypogyna and Thraustotheca clavata identify the ancestral oomycete secretome and reveal gene acquisitions by horizontal gene transfer.</title>
        <authorList>
            <person name="Misner I."/>
            <person name="Blouin N."/>
            <person name="Leonard G."/>
            <person name="Richards T.A."/>
            <person name="Lane C.E."/>
        </authorList>
    </citation>
    <scope>NUCLEOTIDE SEQUENCE [LARGE SCALE GENOMIC DNA]</scope>
    <source>
        <strain evidence="11 12">ATCC 48635</strain>
    </source>
</reference>
<dbReference type="OrthoDB" id="78465at2759"/>
<dbReference type="Proteomes" id="UP000243579">
    <property type="component" value="Unassembled WGS sequence"/>
</dbReference>
<dbReference type="GO" id="GO:0016020">
    <property type="term" value="C:membrane"/>
    <property type="evidence" value="ECO:0007669"/>
    <property type="project" value="InterPro"/>
</dbReference>
<dbReference type="PROSITE" id="PS50929">
    <property type="entry name" value="ABC_TM1F"/>
    <property type="match status" value="1"/>
</dbReference>
<evidence type="ECO:0000256" key="3">
    <source>
        <dbReference type="ARBA" id="ARBA00022692"/>
    </source>
</evidence>
<feature type="transmembrane region" description="Helical" evidence="9">
    <location>
        <begin position="321"/>
        <end position="341"/>
    </location>
</feature>
<dbReference type="InterPro" id="IPR011527">
    <property type="entry name" value="ABC1_TM_dom"/>
</dbReference>
<name>A0A1V9YKK6_ACHHY</name>
<dbReference type="AlphaFoldDB" id="A0A1V9YKK6"/>
<dbReference type="Pfam" id="PF00664">
    <property type="entry name" value="ABC_membrane"/>
    <property type="match status" value="1"/>
</dbReference>
<evidence type="ECO:0000259" key="10">
    <source>
        <dbReference type="PROSITE" id="PS50929"/>
    </source>
</evidence>
<gene>
    <name evidence="11" type="ORF">ACHHYP_10763</name>
</gene>
<evidence type="ECO:0000313" key="11">
    <source>
        <dbReference type="EMBL" id="OQR86264.1"/>
    </source>
</evidence>
<feature type="transmembrane region" description="Helical" evidence="9">
    <location>
        <begin position="361"/>
        <end position="380"/>
    </location>
</feature>
<evidence type="ECO:0000256" key="9">
    <source>
        <dbReference type="SAM" id="Phobius"/>
    </source>
</evidence>
<dbReference type="GO" id="GO:0140359">
    <property type="term" value="F:ABC-type transporter activity"/>
    <property type="evidence" value="ECO:0007669"/>
    <property type="project" value="InterPro"/>
</dbReference>
<feature type="non-terminal residue" evidence="11">
    <location>
        <position position="381"/>
    </location>
</feature>
<keyword evidence="12" id="KW-1185">Reference proteome</keyword>
<dbReference type="FunFam" id="1.20.1560.10:FF:000003">
    <property type="entry name" value="ABC transporter C family member 10"/>
    <property type="match status" value="1"/>
</dbReference>
<evidence type="ECO:0000256" key="5">
    <source>
        <dbReference type="ARBA" id="ARBA00022741"/>
    </source>
</evidence>
<dbReference type="STRING" id="1202772.A0A1V9YKK6"/>
<comment type="subcellular location">
    <subcellularLocation>
        <location evidence="1">Endomembrane system</location>
        <topology evidence="1">Multi-pass membrane protein</topology>
    </subcellularLocation>
</comment>
<dbReference type="PANTHER" id="PTHR24223">
    <property type="entry name" value="ATP-BINDING CASSETTE SUB-FAMILY C"/>
    <property type="match status" value="1"/>
</dbReference>
<protein>
    <submittedName>
        <fullName evidence="11">ATP-binding Cassette (ABC) Superfamily</fullName>
    </submittedName>
</protein>
<feature type="transmembrane region" description="Helical" evidence="9">
    <location>
        <begin position="232"/>
        <end position="253"/>
    </location>
</feature>
<dbReference type="Gene3D" id="1.20.1560.10">
    <property type="entry name" value="ABC transporter type 1, transmembrane domain"/>
    <property type="match status" value="1"/>
</dbReference>
<comment type="caution">
    <text evidence="11">The sequence shown here is derived from an EMBL/GenBank/DDBJ whole genome shotgun (WGS) entry which is preliminary data.</text>
</comment>
<evidence type="ECO:0000256" key="2">
    <source>
        <dbReference type="ARBA" id="ARBA00022448"/>
    </source>
</evidence>
<evidence type="ECO:0000256" key="4">
    <source>
        <dbReference type="ARBA" id="ARBA00022737"/>
    </source>
</evidence>
<feature type="domain" description="ABC transmembrane type-1" evidence="10">
    <location>
        <begin position="94"/>
        <end position="377"/>
    </location>
</feature>
<keyword evidence="2" id="KW-0813">Transport</keyword>
<sequence length="381" mass="42666">MARTSTKYAAVAASAPAASDVHPYDEAGWFARTLYLWATPLLQVGNDRQLDPTDLWPLQLDNTCAVVSRIFEPKFRATRSVVKTILSTYGWRFFLIGLLQVGSVLCTLYGPVVLRHVLEAMEAEDAGFDLSRVLYYVFSLFAVKVLQAVVAAHATFDNQVIMVKITSALQHLLFQKALVLDATCRRDKTAGEIANLFSSDIQWIINFSIFLNQLWLIPVQVVVILFMLYDVIGWATFAGAGVIVVTMVVNNVIARAQRAAFKEVMTRKDARMNVINEVFGAMQILKLNVWEEKFGDKITTFREAELTTLWKVWRLQSSVTFLLYTAPALVTTVSFAVYTLVMQQSLTSAKVFTALSLFTLLKYPMIGLPQIFATMMQAVVA</sequence>
<evidence type="ECO:0000313" key="12">
    <source>
        <dbReference type="Proteomes" id="UP000243579"/>
    </source>
</evidence>
<dbReference type="EMBL" id="JNBR01001522">
    <property type="protein sequence ID" value="OQR86264.1"/>
    <property type="molecule type" value="Genomic_DNA"/>
</dbReference>
<keyword evidence="6 11" id="KW-0067">ATP-binding</keyword>
<dbReference type="GO" id="GO:0012505">
    <property type="term" value="C:endomembrane system"/>
    <property type="evidence" value="ECO:0007669"/>
    <property type="project" value="UniProtKB-SubCell"/>
</dbReference>
<keyword evidence="8 9" id="KW-0472">Membrane</keyword>
<feature type="transmembrane region" description="Helical" evidence="9">
    <location>
        <begin position="93"/>
        <end position="114"/>
    </location>
</feature>
<dbReference type="GO" id="GO:0005524">
    <property type="term" value="F:ATP binding"/>
    <property type="evidence" value="ECO:0007669"/>
    <property type="project" value="UniProtKB-KW"/>
</dbReference>
<accession>A0A1V9YKK6</accession>
<evidence type="ECO:0000256" key="6">
    <source>
        <dbReference type="ARBA" id="ARBA00022840"/>
    </source>
</evidence>
<dbReference type="InterPro" id="IPR050173">
    <property type="entry name" value="ABC_transporter_C-like"/>
</dbReference>
<feature type="transmembrane region" description="Helical" evidence="9">
    <location>
        <begin position="134"/>
        <end position="156"/>
    </location>
</feature>
<proteinExistence type="predicted"/>
<dbReference type="CDD" id="cd18579">
    <property type="entry name" value="ABC_6TM_ABCC_D1"/>
    <property type="match status" value="1"/>
</dbReference>
<keyword evidence="5" id="KW-0547">Nucleotide-binding</keyword>
<evidence type="ECO:0000256" key="7">
    <source>
        <dbReference type="ARBA" id="ARBA00022989"/>
    </source>
</evidence>
<dbReference type="InterPro" id="IPR036640">
    <property type="entry name" value="ABC1_TM_sf"/>
</dbReference>
<organism evidence="11 12">
    <name type="scientific">Achlya hypogyna</name>
    <name type="common">Oomycete</name>
    <name type="synonym">Protoachlya hypogyna</name>
    <dbReference type="NCBI Taxonomy" id="1202772"/>
    <lineage>
        <taxon>Eukaryota</taxon>
        <taxon>Sar</taxon>
        <taxon>Stramenopiles</taxon>
        <taxon>Oomycota</taxon>
        <taxon>Saprolegniomycetes</taxon>
        <taxon>Saprolegniales</taxon>
        <taxon>Achlyaceae</taxon>
        <taxon>Achlya</taxon>
    </lineage>
</organism>
<keyword evidence="4" id="KW-0677">Repeat</keyword>
<dbReference type="PANTHER" id="PTHR24223:SF443">
    <property type="entry name" value="MULTIDRUG-RESISTANCE LIKE PROTEIN 1, ISOFORM I"/>
    <property type="match status" value="1"/>
</dbReference>
<dbReference type="SUPFAM" id="SSF90123">
    <property type="entry name" value="ABC transporter transmembrane region"/>
    <property type="match status" value="1"/>
</dbReference>